<evidence type="ECO:0000313" key="2">
    <source>
        <dbReference type="EMBL" id="WIM95765.1"/>
    </source>
</evidence>
<reference evidence="2 3" key="1">
    <citation type="submission" date="2023-06" db="EMBL/GenBank/DDBJ databases">
        <authorList>
            <person name="Yushchuk O."/>
            <person name="Binda E."/>
            <person name="Ruckert-Reed C."/>
            <person name="Fedorenko V."/>
            <person name="Kalinowski J."/>
            <person name="Marinelli F."/>
        </authorList>
    </citation>
    <scope>NUCLEOTIDE SEQUENCE [LARGE SCALE GENOMIC DNA]</scope>
    <source>
        <strain evidence="2 3">NRRL 3884</strain>
    </source>
</reference>
<protein>
    <recommendedName>
        <fullName evidence="1">Gp28/Gp37-like domain-containing protein</fullName>
    </recommendedName>
</protein>
<keyword evidence="3" id="KW-1185">Reference proteome</keyword>
<feature type="domain" description="Gp28/Gp37-like" evidence="1">
    <location>
        <begin position="7"/>
        <end position="372"/>
    </location>
</feature>
<evidence type="ECO:0000259" key="1">
    <source>
        <dbReference type="Pfam" id="PF14594"/>
    </source>
</evidence>
<sequence length="542" mass="57484">MRLDDLTVEVRNRTLDRVGQIRPEDLDLAAEVNHNNVGAWTLRLPVEHPLAGLLRTPGAGIIVTGKTDVLFSGPVTESQSEATAADPVGTLQIHGVTDSVLLLDSLAYADPATYDPNRPFPFSVGAVEDKRTGPVETLLHAFVSANIGPAAPALRRQGTFLERLTMGANAARGPTTTKSARYDQLGKLLTELAVPAGLGFRIVQRGTGLVFETYAVRDRTDVVRLDIANSTLAGHKVIVGPPGATRVLVQGKDLVDDAKVTIRNFVVSTTPTSLAAEAEWGRRIETFKDNSSRETHAELDQAGLEELAREGFTSLAVQAVPMDDSSMPYGPAWQMGDKVAVVVEGQELSSTVTGYVLKAGADGVRLGALVGDPTGFNRIRATAARIATVESRVSALERTTAATAGTTAVMAKQTAAQVAAITAKDTTAWIPLGIDSAWKSYSALQTPAYRVVNGVVYLRGIYQRGPAALSMAAHAFYVLGFGLSTDVRPDRDWFFPADNGTGVPFDILVTSSGQLNVRAKQAATASANDTWVSLAGISWPLG</sequence>
<dbReference type="Pfam" id="PF14594">
    <property type="entry name" value="Sipho_Gp37"/>
    <property type="match status" value="1"/>
</dbReference>
<gene>
    <name evidence="2" type="ORF">ACTOB_007895</name>
</gene>
<dbReference type="RefSeq" id="WP_284917077.1">
    <property type="nucleotide sequence ID" value="NZ_CP126980.1"/>
</dbReference>
<name>A0ABY8WFW3_9ACTN</name>
<dbReference type="EMBL" id="CP126980">
    <property type="protein sequence ID" value="WIM95765.1"/>
    <property type="molecule type" value="Genomic_DNA"/>
</dbReference>
<organism evidence="2 3">
    <name type="scientific">Actinoplanes oblitus</name>
    <dbReference type="NCBI Taxonomy" id="3040509"/>
    <lineage>
        <taxon>Bacteria</taxon>
        <taxon>Bacillati</taxon>
        <taxon>Actinomycetota</taxon>
        <taxon>Actinomycetes</taxon>
        <taxon>Micromonosporales</taxon>
        <taxon>Micromonosporaceae</taxon>
        <taxon>Actinoplanes</taxon>
    </lineage>
</organism>
<dbReference type="Proteomes" id="UP001240150">
    <property type="component" value="Chromosome"/>
</dbReference>
<dbReference type="InterPro" id="IPR029432">
    <property type="entry name" value="Gp28/Gp37-like_dom"/>
</dbReference>
<evidence type="ECO:0000313" key="3">
    <source>
        <dbReference type="Proteomes" id="UP001240150"/>
    </source>
</evidence>
<proteinExistence type="predicted"/>
<accession>A0ABY8WFW3</accession>